<dbReference type="Pfam" id="PF02264">
    <property type="entry name" value="LamB"/>
    <property type="match status" value="1"/>
</dbReference>
<evidence type="ECO:0000256" key="1">
    <source>
        <dbReference type="ARBA" id="ARBA00004571"/>
    </source>
</evidence>
<dbReference type="PANTHER" id="PTHR38762:SF1">
    <property type="entry name" value="CRYPTIC OUTER MEMBRANE PORIN BGLH-RELATED"/>
    <property type="match status" value="1"/>
</dbReference>
<dbReference type="InterPro" id="IPR050286">
    <property type="entry name" value="G_neg_Bact_CarbUptk_Porin"/>
</dbReference>
<dbReference type="Proteomes" id="UP001304071">
    <property type="component" value="Chromosome 1"/>
</dbReference>
<evidence type="ECO:0000256" key="9">
    <source>
        <dbReference type="ARBA" id="ARBA00023237"/>
    </source>
</evidence>
<proteinExistence type="inferred from homology"/>
<comment type="similarity">
    <text evidence="2">Belongs to the porin LamB (TC 1.B.3) family.</text>
</comment>
<dbReference type="Gene3D" id="2.40.170.10">
    <property type="entry name" value="Porin, LamB type"/>
    <property type="match status" value="1"/>
</dbReference>
<protein>
    <submittedName>
        <fullName evidence="12">Carbohydrate porin</fullName>
    </submittedName>
</protein>
<evidence type="ECO:0000256" key="4">
    <source>
        <dbReference type="ARBA" id="ARBA00022452"/>
    </source>
</evidence>
<name>A0ABZ0QDQ2_9VIBR</name>
<organism evidence="12 13">
    <name type="scientific">Vibrio porteresiae DSM 19223</name>
    <dbReference type="NCBI Taxonomy" id="1123496"/>
    <lineage>
        <taxon>Bacteria</taxon>
        <taxon>Pseudomonadati</taxon>
        <taxon>Pseudomonadota</taxon>
        <taxon>Gammaproteobacteria</taxon>
        <taxon>Vibrionales</taxon>
        <taxon>Vibrionaceae</taxon>
        <taxon>Vibrio</taxon>
    </lineage>
</organism>
<evidence type="ECO:0000256" key="3">
    <source>
        <dbReference type="ARBA" id="ARBA00022448"/>
    </source>
</evidence>
<keyword evidence="13" id="KW-1185">Reference proteome</keyword>
<comment type="subcellular location">
    <subcellularLocation>
        <location evidence="1">Cell outer membrane</location>
        <topology evidence="1">Multi-pass membrane protein</topology>
    </subcellularLocation>
</comment>
<gene>
    <name evidence="12" type="ORF">R8Z52_03420</name>
</gene>
<evidence type="ECO:0000256" key="6">
    <source>
        <dbReference type="ARBA" id="ARBA00023065"/>
    </source>
</evidence>
<dbReference type="PANTHER" id="PTHR38762">
    <property type="entry name" value="CRYPTIC OUTER MEMBRANE PORIN BGLH-RELATED"/>
    <property type="match status" value="1"/>
</dbReference>
<keyword evidence="3" id="KW-0813">Transport</keyword>
<evidence type="ECO:0000313" key="13">
    <source>
        <dbReference type="Proteomes" id="UP001304071"/>
    </source>
</evidence>
<keyword evidence="7" id="KW-0626">Porin</keyword>
<keyword evidence="4" id="KW-1134">Transmembrane beta strand</keyword>
<feature type="signal peptide" evidence="11">
    <location>
        <begin position="1"/>
        <end position="30"/>
    </location>
</feature>
<evidence type="ECO:0000313" key="12">
    <source>
        <dbReference type="EMBL" id="WPC74327.1"/>
    </source>
</evidence>
<evidence type="ECO:0000256" key="2">
    <source>
        <dbReference type="ARBA" id="ARBA00007055"/>
    </source>
</evidence>
<accession>A0ABZ0QDQ2</accession>
<dbReference type="InterPro" id="IPR003192">
    <property type="entry name" value="Porin_LamB"/>
</dbReference>
<dbReference type="RefSeq" id="WP_261894461.1">
    <property type="nucleotide sequence ID" value="NZ_AP024895.1"/>
</dbReference>
<feature type="coiled-coil region" evidence="10">
    <location>
        <begin position="32"/>
        <end position="59"/>
    </location>
</feature>
<evidence type="ECO:0000256" key="11">
    <source>
        <dbReference type="SAM" id="SignalP"/>
    </source>
</evidence>
<dbReference type="EMBL" id="CP138203">
    <property type="protein sequence ID" value="WPC74327.1"/>
    <property type="molecule type" value="Genomic_DNA"/>
</dbReference>
<keyword evidence="10" id="KW-0175">Coiled coil</keyword>
<sequence>MKSVTHRNSGRTIKPLCLAVLLALSGAANAEDLTVQQQIKQLQQQIQQAQDLLKQLAAQNPSAIDPKTAHTTPELDATQSVAQTVADDGKQNKADLPTYTKQVPVESGFTFTGYFRGGWATGGEGSPESYAIGSLGRFGNEFGGWYDLNLNQRVYQENGREVSAHIQLDGNETQSRTSGLFGEDDSYLQFSELYVRTKGFIPGAPDAEFWVGRHAIPVYEIQMLDWKGYKAASAAGVGFDKLALGKGNVSIALLREDFDYLTKTRTDSDVDMNSNTLDVRYKNIPVTDGLTLELDGKYQFANKSSSVDDAEDSSDYYKIKDAYMLGARLHQAYGDGGFDDISLQYANNSFASNFANISGANADYGHGTNSYYGHHTDGYAFRVMTQGENYFFDKNMIMAHAFVYAQGDDLYDYQLNDDHMDFKSMRAVVRPAYIWDQYNQTGVELGYFTQTNTIDSKDYDESGYKATLFHSFKVATSMLQSRPEIRFYSTYIKAEDNDITDFTFDSNRKDQWSFGVQAELWWL</sequence>
<evidence type="ECO:0000256" key="5">
    <source>
        <dbReference type="ARBA" id="ARBA00022692"/>
    </source>
</evidence>
<dbReference type="SUPFAM" id="SSF56935">
    <property type="entry name" value="Porins"/>
    <property type="match status" value="1"/>
</dbReference>
<reference evidence="12 13" key="1">
    <citation type="submission" date="2023-11" db="EMBL/GenBank/DDBJ databases">
        <title>Plant-associative lifestyle of Vibrio porteresiae and its evolutionary dynamics.</title>
        <authorList>
            <person name="Rameshkumar N."/>
            <person name="Kirti K."/>
        </authorList>
    </citation>
    <scope>NUCLEOTIDE SEQUENCE [LARGE SCALE GENOMIC DNA]</scope>
    <source>
        <strain evidence="12 13">MSSRF30</strain>
    </source>
</reference>
<evidence type="ECO:0000256" key="10">
    <source>
        <dbReference type="SAM" id="Coils"/>
    </source>
</evidence>
<evidence type="ECO:0000256" key="7">
    <source>
        <dbReference type="ARBA" id="ARBA00023114"/>
    </source>
</evidence>
<keyword evidence="9" id="KW-0998">Cell outer membrane</keyword>
<keyword evidence="5" id="KW-0812">Transmembrane</keyword>
<keyword evidence="8" id="KW-0472">Membrane</keyword>
<evidence type="ECO:0000256" key="8">
    <source>
        <dbReference type="ARBA" id="ARBA00023136"/>
    </source>
</evidence>
<feature type="chain" id="PRO_5045977267" evidence="11">
    <location>
        <begin position="31"/>
        <end position="523"/>
    </location>
</feature>
<dbReference type="InterPro" id="IPR036998">
    <property type="entry name" value="Porin_LamB_sf"/>
</dbReference>
<keyword evidence="11" id="KW-0732">Signal</keyword>
<keyword evidence="6" id="KW-0406">Ion transport</keyword>